<dbReference type="Gene3D" id="2.160.20.10">
    <property type="entry name" value="Single-stranded right-handed beta-helix, Pectin lyase-like"/>
    <property type="match status" value="1"/>
</dbReference>
<keyword evidence="6" id="KW-0964">Secreted</keyword>
<evidence type="ECO:0000256" key="1">
    <source>
        <dbReference type="ARBA" id="ARBA00004191"/>
    </source>
</evidence>
<dbReference type="EC" id="3.1.1.11" evidence="6"/>
<dbReference type="Pfam" id="PF01095">
    <property type="entry name" value="Pectinesterase"/>
    <property type="match status" value="1"/>
</dbReference>
<keyword evidence="5 6" id="KW-0063">Aspartyl esterase</keyword>
<evidence type="ECO:0000313" key="9">
    <source>
        <dbReference type="Proteomes" id="UP001141253"/>
    </source>
</evidence>
<evidence type="ECO:0000259" key="7">
    <source>
        <dbReference type="Pfam" id="PF01095"/>
    </source>
</evidence>
<keyword evidence="3 6" id="KW-0134">Cell wall</keyword>
<evidence type="ECO:0000256" key="5">
    <source>
        <dbReference type="ARBA" id="ARBA00023085"/>
    </source>
</evidence>
<protein>
    <recommendedName>
        <fullName evidence="6">Pectinesterase</fullName>
        <ecNumber evidence="6">3.1.1.11</ecNumber>
    </recommendedName>
</protein>
<keyword evidence="6" id="KW-0961">Cell wall biogenesis/degradation</keyword>
<dbReference type="EMBL" id="JAPFFI010000020">
    <property type="protein sequence ID" value="KAJ6339333.1"/>
    <property type="molecule type" value="Genomic_DNA"/>
</dbReference>
<evidence type="ECO:0000256" key="3">
    <source>
        <dbReference type="ARBA" id="ARBA00022512"/>
    </source>
</evidence>
<evidence type="ECO:0000256" key="4">
    <source>
        <dbReference type="ARBA" id="ARBA00022801"/>
    </source>
</evidence>
<proteinExistence type="predicted"/>
<dbReference type="InterPro" id="IPR011050">
    <property type="entry name" value="Pectin_lyase_fold/virulence"/>
</dbReference>
<organism evidence="8 9">
    <name type="scientific">Salix suchowensis</name>
    <dbReference type="NCBI Taxonomy" id="1278906"/>
    <lineage>
        <taxon>Eukaryota</taxon>
        <taxon>Viridiplantae</taxon>
        <taxon>Streptophyta</taxon>
        <taxon>Embryophyta</taxon>
        <taxon>Tracheophyta</taxon>
        <taxon>Spermatophyta</taxon>
        <taxon>Magnoliopsida</taxon>
        <taxon>eudicotyledons</taxon>
        <taxon>Gunneridae</taxon>
        <taxon>Pentapetalae</taxon>
        <taxon>rosids</taxon>
        <taxon>fabids</taxon>
        <taxon>Malpighiales</taxon>
        <taxon>Salicaceae</taxon>
        <taxon>Saliceae</taxon>
        <taxon>Salix</taxon>
    </lineage>
</organism>
<dbReference type="InterPro" id="IPR000070">
    <property type="entry name" value="Pectinesterase_cat"/>
</dbReference>
<dbReference type="PANTHER" id="PTHR31707">
    <property type="entry name" value="PECTINESTERASE"/>
    <property type="match status" value="1"/>
</dbReference>
<sequence>MMSNNVSKLITNSLDLYSKPSSAFPSKLIKMIFPTWVKETDRKLLQEPSPSPDLVVAQDGSGDYSTIKDALDQAAAKSSGNGRFVIYIKSGVYKEYLEIGQKLENIMLVGDGMTKTIITGNRRNGTGAVDTFHSATVGKS</sequence>
<name>A0ABQ9AHR5_9ROSI</name>
<comment type="function">
    <text evidence="6">Acts in the modification of cell walls via demethylesterification of cell wall pectin.</text>
</comment>
<evidence type="ECO:0000256" key="6">
    <source>
        <dbReference type="RuleBase" id="RU000589"/>
    </source>
</evidence>
<reference evidence="8" key="2">
    <citation type="journal article" date="2023" name="Int. J. Mol. Sci.">
        <title>De Novo Assembly and Annotation of 11 Diverse Shrub Willow (Salix) Genomes Reveals Novel Gene Organization in Sex-Linked Regions.</title>
        <authorList>
            <person name="Hyden B."/>
            <person name="Feng K."/>
            <person name="Yates T.B."/>
            <person name="Jawdy S."/>
            <person name="Cereghino C."/>
            <person name="Smart L.B."/>
            <person name="Muchero W."/>
        </authorList>
    </citation>
    <scope>NUCLEOTIDE SEQUENCE</scope>
    <source>
        <tissue evidence="8">Shoot tip</tissue>
    </source>
</reference>
<dbReference type="PROSITE" id="PS00800">
    <property type="entry name" value="PECTINESTERASE_1"/>
    <property type="match status" value="1"/>
</dbReference>
<dbReference type="SUPFAM" id="SSF51126">
    <property type="entry name" value="Pectin lyase-like"/>
    <property type="match status" value="1"/>
</dbReference>
<comment type="subcellular location">
    <subcellularLocation>
        <location evidence="1 6">Secreted</location>
        <location evidence="1 6">Cell wall</location>
    </subcellularLocation>
</comment>
<dbReference type="InterPro" id="IPR012334">
    <property type="entry name" value="Pectin_lyas_fold"/>
</dbReference>
<evidence type="ECO:0000313" key="8">
    <source>
        <dbReference type="EMBL" id="KAJ6339333.1"/>
    </source>
</evidence>
<dbReference type="InterPro" id="IPR018040">
    <property type="entry name" value="Pectinesterase_Tyr_AS"/>
</dbReference>
<comment type="catalytic activity">
    <reaction evidence="6">
        <text>[(1-&gt;4)-alpha-D-galacturonosyl methyl ester](n) + n H2O = [(1-&gt;4)-alpha-D-galacturonosyl](n) + n methanol + n H(+)</text>
        <dbReference type="Rhea" id="RHEA:22380"/>
        <dbReference type="Rhea" id="RHEA-COMP:14570"/>
        <dbReference type="Rhea" id="RHEA-COMP:14573"/>
        <dbReference type="ChEBI" id="CHEBI:15377"/>
        <dbReference type="ChEBI" id="CHEBI:15378"/>
        <dbReference type="ChEBI" id="CHEBI:17790"/>
        <dbReference type="ChEBI" id="CHEBI:140522"/>
        <dbReference type="ChEBI" id="CHEBI:140523"/>
        <dbReference type="EC" id="3.1.1.11"/>
    </reaction>
</comment>
<keyword evidence="9" id="KW-1185">Reference proteome</keyword>
<reference evidence="8" key="1">
    <citation type="submission" date="2022-10" db="EMBL/GenBank/DDBJ databases">
        <authorList>
            <person name="Hyden B.L."/>
            <person name="Feng K."/>
            <person name="Yates T."/>
            <person name="Jawdy S."/>
            <person name="Smart L.B."/>
            <person name="Muchero W."/>
        </authorList>
    </citation>
    <scope>NUCLEOTIDE SEQUENCE</scope>
    <source>
        <tissue evidence="8">Shoot tip</tissue>
    </source>
</reference>
<keyword evidence="4 6" id="KW-0378">Hydrolase</keyword>
<gene>
    <name evidence="8" type="ORF">OIU77_007321</name>
</gene>
<feature type="domain" description="Pectinesterase catalytic" evidence="7">
    <location>
        <begin position="53"/>
        <end position="138"/>
    </location>
</feature>
<evidence type="ECO:0000256" key="2">
    <source>
        <dbReference type="ARBA" id="ARBA00005184"/>
    </source>
</evidence>
<dbReference type="Proteomes" id="UP001141253">
    <property type="component" value="Chromosome 15W"/>
</dbReference>
<comment type="pathway">
    <text evidence="2 6">Glycan metabolism; pectin degradation; 2-dehydro-3-deoxy-D-gluconate from pectin: step 1/5.</text>
</comment>
<comment type="caution">
    <text evidence="8">The sequence shown here is derived from an EMBL/GenBank/DDBJ whole genome shotgun (WGS) entry which is preliminary data.</text>
</comment>
<accession>A0ABQ9AHR5</accession>